<evidence type="ECO:0000313" key="3">
    <source>
        <dbReference type="EMBL" id="KAL0578469.1"/>
    </source>
</evidence>
<feature type="compositionally biased region" description="Low complexity" evidence="1">
    <location>
        <begin position="353"/>
        <end position="368"/>
    </location>
</feature>
<dbReference type="EMBL" id="JBAHYK010000097">
    <property type="protein sequence ID" value="KAL0578469.1"/>
    <property type="molecule type" value="Genomic_DNA"/>
</dbReference>
<feature type="compositionally biased region" description="Basic and acidic residues" evidence="1">
    <location>
        <begin position="511"/>
        <end position="522"/>
    </location>
</feature>
<feature type="region of interest" description="Disordered" evidence="1">
    <location>
        <begin position="41"/>
        <end position="110"/>
    </location>
</feature>
<protein>
    <recommendedName>
        <fullName evidence="5">SPX domain-containing protein</fullName>
    </recommendedName>
</protein>
<keyword evidence="2" id="KW-1133">Transmembrane helix</keyword>
<keyword evidence="2" id="KW-0472">Membrane</keyword>
<feature type="transmembrane region" description="Helical" evidence="2">
    <location>
        <begin position="785"/>
        <end position="811"/>
    </location>
</feature>
<feature type="compositionally biased region" description="Low complexity" evidence="1">
    <location>
        <begin position="51"/>
        <end position="88"/>
    </location>
</feature>
<reference evidence="3 4" key="1">
    <citation type="submission" date="2024-02" db="EMBL/GenBank/DDBJ databases">
        <title>A draft genome for the cacao thread blight pathogen Marasmius crinis-equi.</title>
        <authorList>
            <person name="Cohen S.P."/>
            <person name="Baruah I.K."/>
            <person name="Amoako-Attah I."/>
            <person name="Bukari Y."/>
            <person name="Meinhardt L.W."/>
            <person name="Bailey B.A."/>
        </authorList>
    </citation>
    <scope>NUCLEOTIDE SEQUENCE [LARGE SCALE GENOMIC DNA]</scope>
    <source>
        <strain evidence="3 4">GH-76</strain>
    </source>
</reference>
<gene>
    <name evidence="3" type="ORF">V5O48_003518</name>
</gene>
<sequence length="868" mass="96511">MFPTDGNDAGTVLSDEYDLSQEGEILQDVERAVKMKARREARIKAGKLQASTTTRTSPTSDTFQTTTPPRNDLPSASDSLAATTSSISPPVEVDFSPSTADPHAPLSSTSRRLFTHPVPWSIDDGATLDWSGQSEDDRSERRWTLSISKSNKGKEKEQLMSMMAIEKQDALYSAKLSRLRTMASSHTLQKAAITVDQLERRYRLLFTSLSSKSKQYNLAQVAKWYNKQDAIVHSALAKAEPLTWLKHLEKVSSSPKRSPWHLSALVMEEFLQAQSALSSMDTIPEDASDPSQVSPNLSLLPAPYQSVSAPPGLQSPSLASSRFSFGQPLGKRVSAEGRISFEPLVESRRVSLESGRSVESARSSVVSGTSAQARHSNVLPISSPTGSAVHLRGGIRRRVGDGSDSAVSPRNSLIEHSDDNGDQPKLTLQTGDVIERQKSRDSGYLVQSGDESRAQSQKSPLIDTAQLRLGLSVPSPHHKPTSLKSEKGLASPRNPYAWNRPSVRISLPPPERGHEEQNRLRQEEEDDAQADQEYELKAQLLEQCKVQNSRVRGLLNRIATGVKEYETCQASLMSSLGLPFKGLPSELIEAFAHDPAAVTAHTRRHRGYKAVDDIHVRLARQKVLFHSFLENDVGEGGFPVTDDVLQDPISALMECIGQLETHHGLIATRAKEVSSILEETQAIHSLVKDDFQSTLSHTAVVYPEISQIQVLEESYGDRWSHVYELGMNGLTFVLDSVTPFWRTYGRTIGYDVQDFLIIPLYRNEFTGEAKRYPITHIPKRSFRHWVALVLFFCGCVGLTLVQLSLAFTSLAHYRLQSITSDSLRWMVLPMFWGVIVTQWIFILLFTCIVLLQLATVCWWLGWVVTLFK</sequence>
<name>A0ABR3FT28_9AGAR</name>
<feature type="transmembrane region" description="Helical" evidence="2">
    <location>
        <begin position="848"/>
        <end position="867"/>
    </location>
</feature>
<dbReference type="Proteomes" id="UP001465976">
    <property type="component" value="Unassembled WGS sequence"/>
</dbReference>
<comment type="caution">
    <text evidence="3">The sequence shown here is derived from an EMBL/GenBank/DDBJ whole genome shotgun (WGS) entry which is preliminary data.</text>
</comment>
<organism evidence="3 4">
    <name type="scientific">Marasmius crinis-equi</name>
    <dbReference type="NCBI Taxonomy" id="585013"/>
    <lineage>
        <taxon>Eukaryota</taxon>
        <taxon>Fungi</taxon>
        <taxon>Dikarya</taxon>
        <taxon>Basidiomycota</taxon>
        <taxon>Agaricomycotina</taxon>
        <taxon>Agaricomycetes</taxon>
        <taxon>Agaricomycetidae</taxon>
        <taxon>Agaricales</taxon>
        <taxon>Marasmiineae</taxon>
        <taxon>Marasmiaceae</taxon>
        <taxon>Marasmius</taxon>
    </lineage>
</organism>
<keyword evidence="2" id="KW-0812">Transmembrane</keyword>
<evidence type="ECO:0000256" key="2">
    <source>
        <dbReference type="SAM" id="Phobius"/>
    </source>
</evidence>
<evidence type="ECO:0008006" key="5">
    <source>
        <dbReference type="Google" id="ProtNLM"/>
    </source>
</evidence>
<evidence type="ECO:0000313" key="4">
    <source>
        <dbReference type="Proteomes" id="UP001465976"/>
    </source>
</evidence>
<feature type="compositionally biased region" description="Polar residues" evidence="1">
    <location>
        <begin position="369"/>
        <end position="386"/>
    </location>
</feature>
<evidence type="ECO:0000256" key="1">
    <source>
        <dbReference type="SAM" id="MobiDB-lite"/>
    </source>
</evidence>
<proteinExistence type="predicted"/>
<feature type="region of interest" description="Disordered" evidence="1">
    <location>
        <begin position="350"/>
        <end position="530"/>
    </location>
</feature>
<accession>A0ABR3FT28</accession>
<keyword evidence="4" id="KW-1185">Reference proteome</keyword>